<dbReference type="InterPro" id="IPR018445">
    <property type="entry name" value="Put_Phosphate_transp_reg"/>
</dbReference>
<organism evidence="3 4">
    <name type="scientific">Dehalobacterium formicoaceticum</name>
    <dbReference type="NCBI Taxonomy" id="51515"/>
    <lineage>
        <taxon>Bacteria</taxon>
        <taxon>Bacillati</taxon>
        <taxon>Bacillota</taxon>
        <taxon>Clostridia</taxon>
        <taxon>Eubacteriales</taxon>
        <taxon>Peptococcaceae</taxon>
        <taxon>Dehalobacterium</taxon>
    </lineage>
</organism>
<dbReference type="Pfam" id="PF01865">
    <property type="entry name" value="PhoU_div"/>
    <property type="match status" value="1"/>
</dbReference>
<dbReference type="Gene3D" id="1.20.58.220">
    <property type="entry name" value="Phosphate transport system protein phou homolog 2, domain 2"/>
    <property type="match status" value="1"/>
</dbReference>
<keyword evidence="4" id="KW-1185">Reference proteome</keyword>
<comment type="similarity">
    <text evidence="1">Belongs to the UPF0111 family.</text>
</comment>
<reference evidence="3 4" key="1">
    <citation type="submission" date="2022-08" db="EMBL/GenBank/DDBJ databases">
        <title>Proteogenomics of the novel Dehalobacterium formicoaceticum strain EZ94 highlights a key role of methyltransferases during anaerobic dichloromethane degradation.</title>
        <authorList>
            <person name="Wasmund K."/>
        </authorList>
    </citation>
    <scope>NUCLEOTIDE SEQUENCE [LARGE SCALE GENOMIC DNA]</scope>
    <source>
        <strain evidence="3 4">EZ94</strain>
    </source>
</reference>
<keyword evidence="2" id="KW-0175">Coiled coil</keyword>
<evidence type="ECO:0000313" key="4">
    <source>
        <dbReference type="Proteomes" id="UP001524944"/>
    </source>
</evidence>
<evidence type="ECO:0000313" key="3">
    <source>
        <dbReference type="EMBL" id="MCR6545081.1"/>
    </source>
</evidence>
<dbReference type="Proteomes" id="UP001524944">
    <property type="component" value="Unassembled WGS sequence"/>
</dbReference>
<dbReference type="InterPro" id="IPR038078">
    <property type="entry name" value="PhoU-like_sf"/>
</dbReference>
<feature type="coiled-coil region" evidence="2">
    <location>
        <begin position="133"/>
        <end position="160"/>
    </location>
</feature>
<dbReference type="PANTHER" id="PTHR37298:SF1">
    <property type="entry name" value="UPF0111 PROTEIN YKAA"/>
    <property type="match status" value="1"/>
</dbReference>
<proteinExistence type="inferred from homology"/>
<evidence type="ECO:0000256" key="1">
    <source>
        <dbReference type="ARBA" id="ARBA00008591"/>
    </source>
</evidence>
<dbReference type="EMBL" id="JANPWE010000002">
    <property type="protein sequence ID" value="MCR6545081.1"/>
    <property type="molecule type" value="Genomic_DNA"/>
</dbReference>
<accession>A0ABT1Y5W6</accession>
<sequence>MFKFSPKDDKFYDLFVLLAKRIHTSGEMLRNFIYEPADGEDKVKEIKAAEVKCNQTLQRIFKELNKTFITPIDREDIYIIGKRMDDIADDIEAAANRFNMFQIKRATSEAKGISDLVVKSTAQVICLIKEFKVVHQNQNLQKIIVEINRLEEEAEVVFRKALGGLFSASIPTIEVIKWKETYERLRNILEVCKNVADTVEGVIIKHA</sequence>
<dbReference type="InterPro" id="IPR052912">
    <property type="entry name" value="UPF0111_domain"/>
</dbReference>
<comment type="caution">
    <text evidence="3">The sequence shown here is derived from an EMBL/GenBank/DDBJ whole genome shotgun (WGS) entry which is preliminary data.</text>
</comment>
<protein>
    <submittedName>
        <fullName evidence="3">DUF47 family protein</fullName>
    </submittedName>
</protein>
<dbReference type="PANTHER" id="PTHR37298">
    <property type="entry name" value="UPF0111 PROTEIN YKAA"/>
    <property type="match status" value="1"/>
</dbReference>
<gene>
    <name evidence="3" type="ORF">NVS47_06055</name>
</gene>
<dbReference type="RefSeq" id="WP_257912700.1">
    <property type="nucleotide sequence ID" value="NZ_JANPWE010000002.1"/>
</dbReference>
<evidence type="ECO:0000256" key="2">
    <source>
        <dbReference type="SAM" id="Coils"/>
    </source>
</evidence>
<name>A0ABT1Y5W6_9FIRM</name>